<dbReference type="AlphaFoldDB" id="A0A5J9TFX3"/>
<protein>
    <submittedName>
        <fullName evidence="5">Uncharacterized protein</fullName>
    </submittedName>
</protein>
<dbReference type="Proteomes" id="UP000324897">
    <property type="component" value="Chromosome 3"/>
</dbReference>
<keyword evidence="4" id="KW-0732">Signal</keyword>
<dbReference type="InterPro" id="IPR001568">
    <property type="entry name" value="RNase_T2-like"/>
</dbReference>
<evidence type="ECO:0000256" key="1">
    <source>
        <dbReference type="ARBA" id="ARBA00007469"/>
    </source>
</evidence>
<dbReference type="GO" id="GO:0033897">
    <property type="term" value="F:ribonuclease T2 activity"/>
    <property type="evidence" value="ECO:0007669"/>
    <property type="project" value="InterPro"/>
</dbReference>
<dbReference type="GO" id="GO:0005576">
    <property type="term" value="C:extracellular region"/>
    <property type="evidence" value="ECO:0007669"/>
    <property type="project" value="TreeGrafter"/>
</dbReference>
<reference evidence="5 6" key="1">
    <citation type="journal article" date="2019" name="Sci. Rep.">
        <title>A high-quality genome of Eragrostis curvula grass provides insights into Poaceae evolution and supports new strategies to enhance forage quality.</title>
        <authorList>
            <person name="Carballo J."/>
            <person name="Santos B.A.C.M."/>
            <person name="Zappacosta D."/>
            <person name="Garbus I."/>
            <person name="Selva J.P."/>
            <person name="Gallo C.A."/>
            <person name="Diaz A."/>
            <person name="Albertini E."/>
            <person name="Caccamo M."/>
            <person name="Echenique V."/>
        </authorList>
    </citation>
    <scope>NUCLEOTIDE SEQUENCE [LARGE SCALE GENOMIC DNA]</scope>
    <source>
        <strain evidence="6">cv. Victoria</strain>
        <tissue evidence="5">Leaf</tissue>
    </source>
</reference>
<feature type="signal peptide" evidence="4">
    <location>
        <begin position="1"/>
        <end position="20"/>
    </location>
</feature>
<dbReference type="InterPro" id="IPR033697">
    <property type="entry name" value="Ribonuclease_T2_eukaryotic"/>
</dbReference>
<dbReference type="Pfam" id="PF00445">
    <property type="entry name" value="Ribonuclease_T2"/>
    <property type="match status" value="1"/>
</dbReference>
<gene>
    <name evidence="5" type="ORF">EJB05_43704</name>
</gene>
<dbReference type="PANTHER" id="PTHR11240:SF47">
    <property type="entry name" value="OS09G0537700 PROTEIN"/>
    <property type="match status" value="1"/>
</dbReference>
<keyword evidence="6" id="KW-1185">Reference proteome</keyword>
<evidence type="ECO:0000256" key="3">
    <source>
        <dbReference type="RuleBase" id="RU004328"/>
    </source>
</evidence>
<evidence type="ECO:0000256" key="2">
    <source>
        <dbReference type="ARBA" id="ARBA00023157"/>
    </source>
</evidence>
<dbReference type="CDD" id="cd01061">
    <property type="entry name" value="RNase_T2_euk"/>
    <property type="match status" value="1"/>
</dbReference>
<dbReference type="InterPro" id="IPR036430">
    <property type="entry name" value="RNase_T2-like_sf"/>
</dbReference>
<dbReference type="EMBL" id="RWGY01000039">
    <property type="protein sequence ID" value="TVU10192.1"/>
    <property type="molecule type" value="Genomic_DNA"/>
</dbReference>
<comment type="similarity">
    <text evidence="1 3">Belongs to the RNase T2 family.</text>
</comment>
<dbReference type="GO" id="GO:0006401">
    <property type="term" value="P:RNA catabolic process"/>
    <property type="evidence" value="ECO:0007669"/>
    <property type="project" value="TreeGrafter"/>
</dbReference>
<dbReference type="Gramene" id="TVU10192">
    <property type="protein sequence ID" value="TVU10192"/>
    <property type="gene ID" value="EJB05_43704"/>
</dbReference>
<evidence type="ECO:0000313" key="5">
    <source>
        <dbReference type="EMBL" id="TVU10192.1"/>
    </source>
</evidence>
<dbReference type="OrthoDB" id="435754at2759"/>
<dbReference type="Gene3D" id="3.90.730.10">
    <property type="entry name" value="Ribonuclease T2-like"/>
    <property type="match status" value="1"/>
</dbReference>
<evidence type="ECO:0000313" key="6">
    <source>
        <dbReference type="Proteomes" id="UP000324897"/>
    </source>
</evidence>
<keyword evidence="2" id="KW-1015">Disulfide bond</keyword>
<accession>A0A5J9TFX3</accession>
<dbReference type="PANTHER" id="PTHR11240">
    <property type="entry name" value="RIBONUCLEASE T2"/>
    <property type="match status" value="1"/>
</dbReference>
<dbReference type="SUPFAM" id="SSF55895">
    <property type="entry name" value="Ribonuclease Rh-like"/>
    <property type="match status" value="1"/>
</dbReference>
<name>A0A5J9TFX3_9POAL</name>
<evidence type="ECO:0000256" key="4">
    <source>
        <dbReference type="SAM" id="SignalP"/>
    </source>
</evidence>
<feature type="chain" id="PRO_5023813657" evidence="4">
    <location>
        <begin position="21"/>
        <end position="249"/>
    </location>
</feature>
<comment type="caution">
    <text evidence="5">The sequence shown here is derived from an EMBL/GenBank/DDBJ whole genome shotgun (WGS) entry which is preliminary data.</text>
</comment>
<sequence length="249" mass="27986">MARKRILLSLILGLLAAANAVPFDFYYLILMWPGAYCEDSSNGCCVPPYGYPAEDFFVQQFITFDLSINKAAVRCKNGKPFDAKQLDKIENNLNHFWSNIKCPATDGVNSWKTQWNSYGVCSGLEQLDYFKAALNLRKQADVLSALAEQGVKPDYKLYSTEKIKWAVKQQLGVAPGVQCRDGPFGKKQLYQIYLCVDTDAKTFIECPKLPPGLNCPAQVVFHPYYSWMLNTTSAAVFDAKIMLPTETMI</sequence>
<dbReference type="GO" id="GO:0003723">
    <property type="term" value="F:RNA binding"/>
    <property type="evidence" value="ECO:0007669"/>
    <property type="project" value="InterPro"/>
</dbReference>
<organism evidence="5 6">
    <name type="scientific">Eragrostis curvula</name>
    <name type="common">weeping love grass</name>
    <dbReference type="NCBI Taxonomy" id="38414"/>
    <lineage>
        <taxon>Eukaryota</taxon>
        <taxon>Viridiplantae</taxon>
        <taxon>Streptophyta</taxon>
        <taxon>Embryophyta</taxon>
        <taxon>Tracheophyta</taxon>
        <taxon>Spermatophyta</taxon>
        <taxon>Magnoliopsida</taxon>
        <taxon>Liliopsida</taxon>
        <taxon>Poales</taxon>
        <taxon>Poaceae</taxon>
        <taxon>PACMAD clade</taxon>
        <taxon>Chloridoideae</taxon>
        <taxon>Eragrostideae</taxon>
        <taxon>Eragrostidinae</taxon>
        <taxon>Eragrostis</taxon>
    </lineage>
</organism>
<proteinExistence type="inferred from homology"/>